<dbReference type="Proteomes" id="UP001597369">
    <property type="component" value="Unassembled WGS sequence"/>
</dbReference>
<keyword evidence="3" id="KW-0812">Transmembrane</keyword>
<dbReference type="PROSITE" id="PS50268">
    <property type="entry name" value="CADHERIN_2"/>
    <property type="match status" value="1"/>
</dbReference>
<dbReference type="SUPFAM" id="SSF49313">
    <property type="entry name" value="Cadherin-like"/>
    <property type="match status" value="1"/>
</dbReference>
<dbReference type="InterPro" id="IPR026444">
    <property type="entry name" value="Secre_tail"/>
</dbReference>
<evidence type="ECO:0000256" key="6">
    <source>
        <dbReference type="ARBA" id="ARBA00022989"/>
    </source>
</evidence>
<dbReference type="InterPro" id="IPR013320">
    <property type="entry name" value="ConA-like_dom_sf"/>
</dbReference>
<dbReference type="InterPro" id="IPR002126">
    <property type="entry name" value="Cadherin-like_dom"/>
</dbReference>
<dbReference type="Pfam" id="PF18962">
    <property type="entry name" value="Por_Secre_tail"/>
    <property type="match status" value="1"/>
</dbReference>
<dbReference type="RefSeq" id="WP_229962701.1">
    <property type="nucleotide sequence ID" value="NZ_JAJJWI010000030.1"/>
</dbReference>
<dbReference type="NCBIfam" id="NF047446">
    <property type="entry name" value="barrel_OmpL47"/>
    <property type="match status" value="1"/>
</dbReference>
<evidence type="ECO:0000313" key="13">
    <source>
        <dbReference type="Proteomes" id="UP001597369"/>
    </source>
</evidence>
<evidence type="ECO:0000256" key="5">
    <source>
        <dbReference type="ARBA" id="ARBA00022824"/>
    </source>
</evidence>
<dbReference type="SUPFAM" id="SSF50952">
    <property type="entry name" value="Soluble quinoprotein glucose dehydrogenase"/>
    <property type="match status" value="1"/>
</dbReference>
<keyword evidence="4 10" id="KW-0732">Signal</keyword>
<dbReference type="NCBIfam" id="TIGR04183">
    <property type="entry name" value="Por_Secre_tail"/>
    <property type="match status" value="1"/>
</dbReference>
<dbReference type="InterPro" id="IPR058094">
    <property type="entry name" value="Ig-like_OmpL47-like"/>
</dbReference>
<evidence type="ECO:0000313" key="12">
    <source>
        <dbReference type="EMBL" id="MFD2067363.1"/>
    </source>
</evidence>
<gene>
    <name evidence="12" type="ORF">ACFSKU_10760</name>
</gene>
<dbReference type="InterPro" id="IPR006652">
    <property type="entry name" value="Kelch_1"/>
</dbReference>
<evidence type="ECO:0000256" key="4">
    <source>
        <dbReference type="ARBA" id="ARBA00022729"/>
    </source>
</evidence>
<dbReference type="PANTHER" id="PTHR13460">
    <property type="match status" value="1"/>
</dbReference>
<dbReference type="SUPFAM" id="SSF49899">
    <property type="entry name" value="Concanavalin A-like lectins/glucanases"/>
    <property type="match status" value="1"/>
</dbReference>
<dbReference type="Pfam" id="PF01344">
    <property type="entry name" value="Kelch_1"/>
    <property type="match status" value="3"/>
</dbReference>
<evidence type="ECO:0000256" key="9">
    <source>
        <dbReference type="ARBA" id="ARBA00023277"/>
    </source>
</evidence>
<dbReference type="InterPro" id="IPR015915">
    <property type="entry name" value="Kelch-typ_b-propeller"/>
</dbReference>
<evidence type="ECO:0000256" key="10">
    <source>
        <dbReference type="SAM" id="SignalP"/>
    </source>
</evidence>
<keyword evidence="13" id="KW-1185">Reference proteome</keyword>
<evidence type="ECO:0000256" key="7">
    <source>
        <dbReference type="ARBA" id="ARBA00023136"/>
    </source>
</evidence>
<proteinExistence type="inferred from homology"/>
<dbReference type="InterPro" id="IPR021720">
    <property type="entry name" value="Malectin_dom"/>
</dbReference>
<keyword evidence="9" id="KW-0119">Carbohydrate metabolism</keyword>
<dbReference type="InterPro" id="IPR032812">
    <property type="entry name" value="SbsA_Ig"/>
</dbReference>
<dbReference type="InterPro" id="IPR044060">
    <property type="entry name" value="Bacterial_rp_domain"/>
</dbReference>
<dbReference type="InterPro" id="IPR011042">
    <property type="entry name" value="6-blade_b-propeller_TolB-like"/>
</dbReference>
<evidence type="ECO:0000256" key="1">
    <source>
        <dbReference type="ARBA" id="ARBA00004115"/>
    </source>
</evidence>
<dbReference type="InterPro" id="IPR013783">
    <property type="entry name" value="Ig-like_fold"/>
</dbReference>
<evidence type="ECO:0000256" key="3">
    <source>
        <dbReference type="ARBA" id="ARBA00022692"/>
    </source>
</evidence>
<dbReference type="PANTHER" id="PTHR13460:SF0">
    <property type="entry name" value="MALECTIN"/>
    <property type="match status" value="1"/>
</dbReference>
<feature type="domain" description="Cadherin" evidence="11">
    <location>
        <begin position="303"/>
        <end position="401"/>
    </location>
</feature>
<dbReference type="EMBL" id="JBHUHV010000030">
    <property type="protein sequence ID" value="MFD2067363.1"/>
    <property type="molecule type" value="Genomic_DNA"/>
</dbReference>
<dbReference type="Gene3D" id="2.60.120.200">
    <property type="match status" value="1"/>
</dbReference>
<dbReference type="Pfam" id="PF13205">
    <property type="entry name" value="Big_5"/>
    <property type="match status" value="1"/>
</dbReference>
<dbReference type="Pfam" id="PF00028">
    <property type="entry name" value="Cadherin"/>
    <property type="match status" value="1"/>
</dbReference>
<keyword evidence="7" id="KW-0472">Membrane</keyword>
<dbReference type="Pfam" id="PF11721">
    <property type="entry name" value="Malectin"/>
    <property type="match status" value="5"/>
</dbReference>
<dbReference type="InterPro" id="IPR015919">
    <property type="entry name" value="Cadherin-like_sf"/>
</dbReference>
<sequence length="3058" mass="324976">MKTTFTVNLFCSKILKQARWLLVLVISLLHNTAEASAVVAGCPALSPLACDQLQVSLPFRLSFESSVAGTITDINGAGTGFTMVAPYSGTRLSADGTPSSLEVLGHEASKLLLSGGGLQLATNKGFAYLKENSQINTLGVEVNTGSWVQIDAVLVNPFNGTENQQAGLWIGLHDKTFVKLVVIGSQVELRKEVNDVSSNTNDRRITSSIPNLSTQNVRLRLQIDPVTNLVQGFYSTDGVTYLNVGQSYSQSAISLSGSGITGGTAYTGVFASHRNSNTPVTYTFDEFSITSESTNENEAPVFAASNYAYTVSDNVATGANVGTVTASDLEGSAVTYSLIGGNTIGTFVINSSTGTISLAKKVNHHTQSAFALKVKATDADGNASEADVAVTVTEGNSLPAFNTISWRTLAEQPFSTHEVMGEVVDGKLYVFGGYDEAKLPNYAPTKRLMMYDPASNTWNILADLPFAPSGTGFGGVTHAGITTDGTDIYFAGGYISNSSGTGQTFGTKQVWRYNVVSDSYTALPDLPVALAAGQLKYLNGKLHHIGGLNSIRTVNLDTHYVLDLDNMAQGWQTLAPLPVGRHHAGSTVYKGKIYYIGGGQGHDDATVTFKNVDIYDAASNAWSSAADMLVPSGTTGRDHIGSSVIVAGDKIVVLGGLTSHNIRTNLVSAYQPSSNTWSSLTPLPAALASGVGATLNGSIHYTGGNFTKENRIGSLSNASSQQVVSSLTLINADTDQDIQTLKDGAVLDLASLATRNIAIRANTNPETVGSVVFMLSGAESSSVTESVAPYALYGDNSNGDYYAWTPTVGDYSLVATPFTSSGGRGTAGVAININFKIINTSTPPITAISLINGGGGQYIDGQSRSWSSDAHFSGGETASKSFSVEGTTDDALYLSYRYASLGTPFSYSIPVEAGSYNLKVHFLEPYYGAPGGKAASGGERVFHVDVEGQRVLSNYDIYTQEGAGKAIVKTFKSISVSDGSLDLLFTSVVNNAIVSGIEIEKDTTTQSHTLTVSTTGSGTVTRDPGKTSYSVGTSVTLTATPAPGYQFAGWSGDVSGDMNPLTLTMDGDKNVSASFMMSTSEPGTQALLLFTPTAVTVDLPSGQQKELKVNLNNSDEDPVTVQLTAMEGNGMGTPAWLLHSGNTLSSENNVTYALGESGNEVLFTVDATTLAAGTYTAIVNASASGYTQAELYVTLEVASYEEGLRPSVTAVRPADGEISVSLGQSISVDVSYPSGKSIDGNTVNPGTVKLYKVEGTTLIEVAGTAVNATAAGDAITLSATLALSSTYEFFISDQVKDGNGYKMKPFRSRFKTVTSASDIPTDLQGVSFTEQVLVDRTFGSDGFTSLVIGPDKKLYAATSGGKIERWDIKADGSLTNHISISPFGSSRRLLIGLRFDPSASATDLVAWMSHSSPEFSEVPDWTGKVSRIDLTNPASPVVTDYVINLPRSYKDHATNSIDFGPDGALYFPQGGNTAMGVPDGAWGHRPERLLSAAVLRLDIVKAQQQSLPIDAKTEEGGTYNPNASNAPLTIYATGIRNAYDLVWHTNGQLYVPTNGSAAGGNTPALMSGTMWSNGQVYTGPDIPAMMDVRDTQSDYLFRVEKGGYYGHPNILRNEYIMNGGNPTEGVDEGEIVWTQSGNTYGYPVGTPTEANYKRWTYDFGLNKSPNGVIEYKSNNFGGKLKGKLLVCRFSGGDDIMVLEPGTSDFNIIRATEGSDVPGLRRPFSNPLDIAEDEQTGNLYISEYFDGNGDGQPRITLLRAGDISTPVASENLINAGGAQYLDDQARSWSADTHFSGGVTASKFFDVEGTTDDALYLNYRYASSGAPFSYSIPVESGTYNVKLYFIEPHYGAPGGKAASGGERVFHVDVEGQRVLNNYDIYAQEGAGKAVVKTFSGISVSDGTLDLLLTSVANNAIISGIEIEKGTSTPPVASGNLINGGGIQYSDSQSRIWSADSYFSGGETANKSFNVEGTTDDALYLNYRYAASGAPFSYSIPVEAGTYNVKLHFLEPYYGAPGGKAASGGERVFHVDLEGQRVLNSYDIYTQDGAAKAVVKTFADISVTDGKLDMLFTSVANNAIISGIEIEKGTTIPPPVASNKLVNGGGAQYVDSQSRTWVADVNFSGGLAASKSFDVEGTTDDALYLSYRIASSSTTPFSYDIPVEAGFYNVKLHFMEPYYGAPGGRAASGGDRVFHVDVEGQRVLNNYDIYAQDGGGKAVVKTFYGIPVNDGTLSLLLTSVVNSAVISAIEIEKGTSPSEDVTPPIVSAQLSGALQAANTYVNEATVSAEASDQGGAGLASVQYSLNGGEFVAYSAPFKLIEMGQYTVQFKAVDGNGNETTTAATSFSIVKGAVKLVVENIDKFPTAERMVFSLIQVPWQRTSPEVTPYNENHNKVRMKISNKGTHPLSISALTLSNTAGWRIASLNGVEYNASTSLPLMLSSGTSAEAVIEFMAKDQGGRVKILQDKLIISSNDTENPNKEVSLNGLWQNKGEGSNEPYAQEIIQAFGFRTQTGYTINDGENGGTDLVPNSDEIPASFFVRADLSKPVTVIQMAAYHGCCSSTEKFQWYNKGSTGAATLFTHNALDGQSLLPRKLDSDTDLAQGSFNPSGAFGLKVATAYSDRDRNSGDRIGLRVWKAIDENGNIIPNAYIIGHDYIGQDITNYDYNDNLYYITNIKPETGPAYYSELASTPSALSFGAVVTGSNQSLTATLKNLGGSSDPTISIKGIEIVGPNRNEFSAVAPSVMTLASQVTTGVTVRFEPQSQGLKNAALLVHYNNSNIPLRVPLYGIANSSNSVISAVKRIKGAADAAMSIRGNVWEADASYRQGSIKLDKQTVTGPIAATDDDVLYQTYLSAATNLAETRYSIPIANGNYIVRMHFVENYFNEGGAREFNITMENELRLAYFDIFKEVGYRSALVKDFEVGVTDGNLSIRFNPTANRVAIGGLEIYRASASATVNSLFTAANTGEMFSDNRSIRVYPNPSSSGDKVFVEVDHFEKHEALSITLHDMAGRIITSLTAETNDNGNCSKEVQLDNHLNHGMYLIRVVAPSGVMSTKLVVE</sequence>
<comment type="subcellular location">
    <subcellularLocation>
        <location evidence="1">Endoplasmic reticulum membrane</location>
        <topology evidence="1">Single-pass type I membrane protein</topology>
    </subcellularLocation>
</comment>
<dbReference type="SMART" id="SM00112">
    <property type="entry name" value="CA"/>
    <property type="match status" value="1"/>
</dbReference>
<dbReference type="InterPro" id="IPR008979">
    <property type="entry name" value="Galactose-bd-like_sf"/>
</dbReference>
<evidence type="ECO:0000259" key="11">
    <source>
        <dbReference type="PROSITE" id="PS50268"/>
    </source>
</evidence>
<dbReference type="Gene3D" id="2.60.40.60">
    <property type="entry name" value="Cadherins"/>
    <property type="match status" value="1"/>
</dbReference>
<dbReference type="Gene3D" id="2.60.40.10">
    <property type="entry name" value="Immunoglobulins"/>
    <property type="match status" value="3"/>
</dbReference>
<dbReference type="CDD" id="cd11304">
    <property type="entry name" value="Cadherin_repeat"/>
    <property type="match status" value="1"/>
</dbReference>
<comment type="similarity">
    <text evidence="2">Belongs to the malectin family.</text>
</comment>
<dbReference type="InterPro" id="IPR039155">
    <property type="entry name" value="MLEC"/>
</dbReference>
<dbReference type="Gene3D" id="2.60.120.430">
    <property type="entry name" value="Galactose-binding lectin"/>
    <property type="match status" value="5"/>
</dbReference>
<evidence type="ECO:0000256" key="8">
    <source>
        <dbReference type="ARBA" id="ARBA00023180"/>
    </source>
</evidence>
<dbReference type="Gene3D" id="2.120.10.30">
    <property type="entry name" value="TolB, C-terminal domain"/>
    <property type="match status" value="1"/>
</dbReference>
<dbReference type="InterPro" id="IPR011041">
    <property type="entry name" value="Quinoprot_gluc/sorb_DH_b-prop"/>
</dbReference>
<dbReference type="PRINTS" id="PR00205">
    <property type="entry name" value="CADHERIN"/>
</dbReference>
<comment type="caution">
    <text evidence="12">The sequence shown here is derived from an EMBL/GenBank/DDBJ whole genome shotgun (WGS) entry which is preliminary data.</text>
</comment>
<dbReference type="SUPFAM" id="SSF49785">
    <property type="entry name" value="Galactose-binding domain-like"/>
    <property type="match status" value="5"/>
</dbReference>
<organism evidence="12 13">
    <name type="scientific">Pontibacter silvestris</name>
    <dbReference type="NCBI Taxonomy" id="2305183"/>
    <lineage>
        <taxon>Bacteria</taxon>
        <taxon>Pseudomonadati</taxon>
        <taxon>Bacteroidota</taxon>
        <taxon>Cytophagia</taxon>
        <taxon>Cytophagales</taxon>
        <taxon>Hymenobacteraceae</taxon>
        <taxon>Pontibacter</taxon>
    </lineage>
</organism>
<dbReference type="Pfam" id="PF18998">
    <property type="entry name" value="Flg_new_2"/>
    <property type="match status" value="1"/>
</dbReference>
<accession>A0ABW4WYR2</accession>
<dbReference type="SMART" id="SM00612">
    <property type="entry name" value="Kelch"/>
    <property type="match status" value="5"/>
</dbReference>
<keyword evidence="5" id="KW-0256">Endoplasmic reticulum</keyword>
<keyword evidence="8" id="KW-0325">Glycoprotein</keyword>
<keyword evidence="6" id="KW-1133">Transmembrane helix</keyword>
<feature type="chain" id="PRO_5047109036" evidence="10">
    <location>
        <begin position="36"/>
        <end position="3058"/>
    </location>
</feature>
<dbReference type="Gene3D" id="2.120.10.80">
    <property type="entry name" value="Kelch-type beta propeller"/>
    <property type="match status" value="2"/>
</dbReference>
<name>A0ABW4WYR2_9BACT</name>
<protein>
    <submittedName>
        <fullName evidence="12">Malectin domain-containing carbohydrate-binding protein</fullName>
    </submittedName>
</protein>
<dbReference type="SUPFAM" id="SSF117281">
    <property type="entry name" value="Kelch motif"/>
    <property type="match status" value="1"/>
</dbReference>
<reference evidence="13" key="1">
    <citation type="journal article" date="2019" name="Int. J. Syst. Evol. Microbiol.">
        <title>The Global Catalogue of Microorganisms (GCM) 10K type strain sequencing project: providing services to taxonomists for standard genome sequencing and annotation.</title>
        <authorList>
            <consortium name="The Broad Institute Genomics Platform"/>
            <consortium name="The Broad Institute Genome Sequencing Center for Infectious Disease"/>
            <person name="Wu L."/>
            <person name="Ma J."/>
        </authorList>
    </citation>
    <scope>NUCLEOTIDE SEQUENCE [LARGE SCALE GENOMIC DNA]</scope>
    <source>
        <strain evidence="13">JCM 16545</strain>
    </source>
</reference>
<feature type="signal peptide" evidence="10">
    <location>
        <begin position="1"/>
        <end position="35"/>
    </location>
</feature>
<evidence type="ECO:0000256" key="2">
    <source>
        <dbReference type="ARBA" id="ARBA00009141"/>
    </source>
</evidence>